<proteinExistence type="inferred from homology"/>
<dbReference type="Gene3D" id="3.40.50.300">
    <property type="entry name" value="P-loop containing nucleotide triphosphate hydrolases"/>
    <property type="match status" value="2"/>
</dbReference>
<name>A0A6B2QTS2_9BURK</name>
<evidence type="ECO:0000256" key="6">
    <source>
        <dbReference type="ARBA" id="ARBA00023125"/>
    </source>
</evidence>
<evidence type="ECO:0000256" key="8">
    <source>
        <dbReference type="ARBA" id="ARBA00034617"/>
    </source>
</evidence>
<dbReference type="SUPFAM" id="SSF52540">
    <property type="entry name" value="P-loop containing nucleoside triphosphate hydrolases"/>
    <property type="match status" value="1"/>
</dbReference>
<evidence type="ECO:0000256" key="4">
    <source>
        <dbReference type="ARBA" id="ARBA00022806"/>
    </source>
</evidence>
<sequence>MIDKLNTPQREAVTLAPQHALVLAGAGSGKTRVLTTRMAWLIQTGQVSPLGILAVTFTNKAAREMLARVSGILPIDIRGMWIGTFHGLCNRMLRAHHRDASLPQAFQILDTADQLSAIKRLLKANGIDDDKYPARDVQRFINGAKEEGLRPSAVEAYDSFRRRMIEIYELYEAQCAREGVVDFPELLLRSYELLSRNEPVRSHYQRRFKHILIDEFQDTNTLQYKWLTLLAGGGASLFAVGDDDQSIYAFRGANVGNMADFERDYARGTVIRLEQNYRSYGHILDAANALITHNSSRLGKNLWTEQGAGEQIRVVEQPSDSLEARWLVDEVRGLISDGHNRSQIAVLYRSNAQSRVIEHALNSSGVPYKVYGGLRFFERQEIKHALAYLRLMANIDDDTSFMRVVNFPPRGIGARTLEILSDQAQSFNTSLAQAVARVPGKGGSNLAQFVMKIVQMGHETRSLPLPELVDHVIAHSGLIEHYNQDREGADRVENLNELVNAAAAFAIEADMSGLPAGVIVNRVRQTVGDPLDIETMDDADQIAIDPMQEGFDGLSPLMAFLSHAALEAGDNQAQAGQDAVQLMTVHAAKGLEFDAVFITGMEEGLFPHENSASDPSGLEEERRLMYVAITRARERLYFSLAQSRMLHGQTRYAMRSRFLSEVPDEHLKWITPKQGFSETEPRWKGALHSGADAFGRPSTGRMTPLPARSVTSGVTVGSQQFRVGQGVKHARFGEGTIIGLSGSGLEAQAQIQFREVGLKTLALGVAKLDITQS</sequence>
<dbReference type="InterPro" id="IPR014017">
    <property type="entry name" value="DNA_helicase_UvrD-like_C"/>
</dbReference>
<dbReference type="PANTHER" id="PTHR11070:SF2">
    <property type="entry name" value="ATP-DEPENDENT DNA HELICASE SRS2"/>
    <property type="match status" value="1"/>
</dbReference>
<evidence type="ECO:0000313" key="15">
    <source>
        <dbReference type="EMBL" id="NDY81730.1"/>
    </source>
</evidence>
<keyword evidence="2 12" id="KW-0547">Nucleotide-binding</keyword>
<keyword evidence="6" id="KW-0238">DNA-binding</keyword>
<dbReference type="EC" id="5.6.2.4" evidence="9"/>
<evidence type="ECO:0000256" key="9">
    <source>
        <dbReference type="ARBA" id="ARBA00034808"/>
    </source>
</evidence>
<comment type="catalytic activity">
    <reaction evidence="8">
        <text>Couples ATP hydrolysis with the unwinding of duplex DNA by translocating in the 3'-5' direction.</text>
        <dbReference type="EC" id="5.6.2.4"/>
    </reaction>
</comment>
<evidence type="ECO:0000256" key="11">
    <source>
        <dbReference type="ARBA" id="ARBA00048988"/>
    </source>
</evidence>
<dbReference type="RefSeq" id="WP_163651064.1">
    <property type="nucleotide sequence ID" value="NZ_JAAGRN010000001.1"/>
</dbReference>
<dbReference type="GO" id="GO:0016787">
    <property type="term" value="F:hydrolase activity"/>
    <property type="evidence" value="ECO:0007669"/>
    <property type="project" value="UniProtKB-UniRule"/>
</dbReference>
<dbReference type="Pfam" id="PF13361">
    <property type="entry name" value="UvrD_C"/>
    <property type="match status" value="1"/>
</dbReference>
<protein>
    <recommendedName>
        <fullName evidence="9">DNA 3'-5' helicase</fullName>
        <ecNumber evidence="9">5.6.2.4</ecNumber>
    </recommendedName>
    <alternativeName>
        <fullName evidence="10">DNA 3'-5' helicase II</fullName>
    </alternativeName>
</protein>
<keyword evidence="4 12" id="KW-0347">Helicase</keyword>
<dbReference type="PROSITE" id="PS51198">
    <property type="entry name" value="UVRD_HELICASE_ATP_BIND"/>
    <property type="match status" value="1"/>
</dbReference>
<dbReference type="PROSITE" id="PS51217">
    <property type="entry name" value="UVRD_HELICASE_CTER"/>
    <property type="match status" value="1"/>
</dbReference>
<comment type="caution">
    <text evidence="15">The sequence shown here is derived from an EMBL/GenBank/DDBJ whole genome shotgun (WGS) entry which is preliminary data.</text>
</comment>
<dbReference type="Pfam" id="PF21196">
    <property type="entry name" value="PcrA_UvrD_tudor"/>
    <property type="match status" value="1"/>
</dbReference>
<dbReference type="InterPro" id="IPR027417">
    <property type="entry name" value="P-loop_NTPase"/>
</dbReference>
<feature type="domain" description="UvrD-like helicase ATP-binding" evidence="13">
    <location>
        <begin position="3"/>
        <end position="280"/>
    </location>
</feature>
<evidence type="ECO:0000259" key="14">
    <source>
        <dbReference type="PROSITE" id="PS51217"/>
    </source>
</evidence>
<dbReference type="AlphaFoldDB" id="A0A6B2QTS2"/>
<dbReference type="GO" id="GO:0043138">
    <property type="term" value="F:3'-5' DNA helicase activity"/>
    <property type="evidence" value="ECO:0007669"/>
    <property type="project" value="UniProtKB-EC"/>
</dbReference>
<dbReference type="InterPro" id="IPR014016">
    <property type="entry name" value="UvrD-like_ATP-bd"/>
</dbReference>
<dbReference type="GO" id="GO:0005524">
    <property type="term" value="F:ATP binding"/>
    <property type="evidence" value="ECO:0007669"/>
    <property type="project" value="UniProtKB-UniRule"/>
</dbReference>
<evidence type="ECO:0000259" key="13">
    <source>
        <dbReference type="PROSITE" id="PS51198"/>
    </source>
</evidence>
<evidence type="ECO:0000256" key="2">
    <source>
        <dbReference type="ARBA" id="ARBA00022741"/>
    </source>
</evidence>
<keyword evidence="7" id="KW-0413">Isomerase</keyword>
<dbReference type="InterPro" id="IPR013986">
    <property type="entry name" value="DExx_box_DNA_helicase_dom_sf"/>
</dbReference>
<dbReference type="InterPro" id="IPR000212">
    <property type="entry name" value="DNA_helicase_UvrD/REP"/>
</dbReference>
<evidence type="ECO:0000256" key="5">
    <source>
        <dbReference type="ARBA" id="ARBA00022840"/>
    </source>
</evidence>
<dbReference type="EMBL" id="JAAGRN010000001">
    <property type="protein sequence ID" value="NDY81730.1"/>
    <property type="molecule type" value="Genomic_DNA"/>
</dbReference>
<reference evidence="15" key="1">
    <citation type="submission" date="2020-02" db="EMBL/GenBank/DDBJ databases">
        <authorList>
            <person name="Chen W.-M."/>
        </authorList>
    </citation>
    <scope>NUCLEOTIDE SEQUENCE</scope>
    <source>
        <strain evidence="15">NBD-18</strain>
    </source>
</reference>
<evidence type="ECO:0000256" key="7">
    <source>
        <dbReference type="ARBA" id="ARBA00023235"/>
    </source>
</evidence>
<evidence type="ECO:0000256" key="10">
    <source>
        <dbReference type="ARBA" id="ARBA00034923"/>
    </source>
</evidence>
<keyword evidence="3 12" id="KW-0378">Hydrolase</keyword>
<feature type="binding site" evidence="12">
    <location>
        <begin position="24"/>
        <end position="31"/>
    </location>
    <ligand>
        <name>ATP</name>
        <dbReference type="ChEBI" id="CHEBI:30616"/>
    </ligand>
</feature>
<dbReference type="CDD" id="cd17932">
    <property type="entry name" value="DEXQc_UvrD"/>
    <property type="match status" value="1"/>
</dbReference>
<dbReference type="GO" id="GO:0003677">
    <property type="term" value="F:DNA binding"/>
    <property type="evidence" value="ECO:0007669"/>
    <property type="project" value="UniProtKB-KW"/>
</dbReference>
<feature type="domain" description="UvrD-like helicase C-terminal" evidence="14">
    <location>
        <begin position="281"/>
        <end position="590"/>
    </location>
</feature>
<accession>A0A6B2QTS2</accession>
<dbReference type="CDD" id="cd18807">
    <property type="entry name" value="SF1_C_UvrD"/>
    <property type="match status" value="1"/>
</dbReference>
<keyword evidence="5 12" id="KW-0067">ATP-binding</keyword>
<comment type="catalytic activity">
    <reaction evidence="11">
        <text>ATP + H2O = ADP + phosphate + H(+)</text>
        <dbReference type="Rhea" id="RHEA:13065"/>
        <dbReference type="ChEBI" id="CHEBI:15377"/>
        <dbReference type="ChEBI" id="CHEBI:15378"/>
        <dbReference type="ChEBI" id="CHEBI:30616"/>
        <dbReference type="ChEBI" id="CHEBI:43474"/>
        <dbReference type="ChEBI" id="CHEBI:456216"/>
        <dbReference type="EC" id="5.6.2.4"/>
    </reaction>
</comment>
<dbReference type="Gene3D" id="1.10.10.160">
    <property type="match status" value="1"/>
</dbReference>
<gene>
    <name evidence="15" type="ORF">G3I67_00660</name>
</gene>
<evidence type="ECO:0000256" key="1">
    <source>
        <dbReference type="ARBA" id="ARBA00009922"/>
    </source>
</evidence>
<comment type="similarity">
    <text evidence="1">Belongs to the helicase family. UvrD subfamily.</text>
</comment>
<dbReference type="Pfam" id="PF00580">
    <property type="entry name" value="UvrD-helicase"/>
    <property type="match status" value="1"/>
</dbReference>
<evidence type="ECO:0000256" key="12">
    <source>
        <dbReference type="PROSITE-ProRule" id="PRU00560"/>
    </source>
</evidence>
<organism evidence="15">
    <name type="scientific">Sheuella amnicola</name>
    <dbReference type="NCBI Taxonomy" id="2707330"/>
    <lineage>
        <taxon>Bacteria</taxon>
        <taxon>Pseudomonadati</taxon>
        <taxon>Pseudomonadota</taxon>
        <taxon>Betaproteobacteria</taxon>
        <taxon>Burkholderiales</taxon>
        <taxon>Alcaligenaceae</taxon>
        <taxon>Sheuella</taxon>
    </lineage>
</organism>
<dbReference type="GO" id="GO:0000725">
    <property type="term" value="P:recombinational repair"/>
    <property type="evidence" value="ECO:0007669"/>
    <property type="project" value="TreeGrafter"/>
</dbReference>
<dbReference type="PANTHER" id="PTHR11070">
    <property type="entry name" value="UVRD / RECB / PCRA DNA HELICASE FAMILY MEMBER"/>
    <property type="match status" value="1"/>
</dbReference>
<dbReference type="Gene3D" id="1.10.486.10">
    <property type="entry name" value="PCRA, domain 4"/>
    <property type="match status" value="1"/>
</dbReference>
<evidence type="ECO:0000256" key="3">
    <source>
        <dbReference type="ARBA" id="ARBA00022801"/>
    </source>
</evidence>